<reference evidence="2 3" key="1">
    <citation type="submission" date="2021-06" db="EMBL/GenBank/DDBJ databases">
        <title>Caerostris extrusa draft genome.</title>
        <authorList>
            <person name="Kono N."/>
            <person name="Arakawa K."/>
        </authorList>
    </citation>
    <scope>NUCLEOTIDE SEQUENCE [LARGE SCALE GENOMIC DNA]</scope>
</reference>
<dbReference type="AlphaFoldDB" id="A0AAV4XJB3"/>
<evidence type="ECO:0000256" key="1">
    <source>
        <dbReference type="SAM" id="MobiDB-lite"/>
    </source>
</evidence>
<evidence type="ECO:0000313" key="3">
    <source>
        <dbReference type="Proteomes" id="UP001054945"/>
    </source>
</evidence>
<feature type="compositionally biased region" description="Basic and acidic residues" evidence="1">
    <location>
        <begin position="140"/>
        <end position="158"/>
    </location>
</feature>
<organism evidence="2 3">
    <name type="scientific">Caerostris extrusa</name>
    <name type="common">Bark spider</name>
    <name type="synonym">Caerostris bankana</name>
    <dbReference type="NCBI Taxonomy" id="172846"/>
    <lineage>
        <taxon>Eukaryota</taxon>
        <taxon>Metazoa</taxon>
        <taxon>Ecdysozoa</taxon>
        <taxon>Arthropoda</taxon>
        <taxon>Chelicerata</taxon>
        <taxon>Arachnida</taxon>
        <taxon>Araneae</taxon>
        <taxon>Araneomorphae</taxon>
        <taxon>Entelegynae</taxon>
        <taxon>Araneoidea</taxon>
        <taxon>Araneidae</taxon>
        <taxon>Caerostris</taxon>
    </lineage>
</organism>
<sequence>MAKNVKNQLRRKQQSQKIGKKKQQCLGMNKVETGKRLTRKSAITCTPTVIKISNDLQDAIEITEELNSNTSISDSTEGEIIEELNLNKSISDSTEGEIIEEAMNVDLLERPVESKSEINIQESIPILDVSNSDSEKLEKVAKSNKKLETSKNSTHIDENQGVPC</sequence>
<gene>
    <name evidence="2" type="ORF">CEXT_758121</name>
</gene>
<feature type="region of interest" description="Disordered" evidence="1">
    <location>
        <begin position="1"/>
        <end position="23"/>
    </location>
</feature>
<keyword evidence="3" id="KW-1185">Reference proteome</keyword>
<comment type="caution">
    <text evidence="2">The sequence shown here is derived from an EMBL/GenBank/DDBJ whole genome shotgun (WGS) entry which is preliminary data.</text>
</comment>
<dbReference type="EMBL" id="BPLR01000374">
    <property type="protein sequence ID" value="GIY94310.1"/>
    <property type="molecule type" value="Genomic_DNA"/>
</dbReference>
<evidence type="ECO:0000313" key="2">
    <source>
        <dbReference type="EMBL" id="GIY94310.1"/>
    </source>
</evidence>
<accession>A0AAV4XJB3</accession>
<feature type="region of interest" description="Disordered" evidence="1">
    <location>
        <begin position="140"/>
        <end position="164"/>
    </location>
</feature>
<name>A0AAV4XJB3_CAEEX</name>
<protein>
    <submittedName>
        <fullName evidence="2">Uncharacterized protein</fullName>
    </submittedName>
</protein>
<feature type="compositionally biased region" description="Basic residues" evidence="1">
    <location>
        <begin position="8"/>
        <end position="23"/>
    </location>
</feature>
<dbReference type="Proteomes" id="UP001054945">
    <property type="component" value="Unassembled WGS sequence"/>
</dbReference>
<proteinExistence type="predicted"/>